<sequence>MTKLFTSILILLVISLPCLAQKQLEQGVLYTMDGDSINGQIDYKNWDQNPEKFTFQASNGVKTQYDLNTAKGFKVTRSDGFPEIYERAIVEVESSPYRFPLASSAQLEFKLDTVFLRVLSRGKLDLYYLKDKIGKEHFYIHKEGETEGIIELVLKNYYIIDPIDKRRKVAAFTKYRNQLTALTIDSKKSLASSINRLPYKIEPITKLVEKYNHSDDAEVPKTYTFQKQKLKTQIWLNAGFTSTKLNFEGRSSNKIEKADFGQAYSWVAGIGLNVFIPRTKQRISFYPELLIRSYSIEGNYTNTINEAAYDQYNYSFDLLYLKLNALVKLRLKPQGFSPFLVGGFSGAHALKDKNTMVRKSVTYSTTYEYERPAIKDFRTFDQGWVVGIGAESDRFGLELRYESSNGMENYAELDSSVKTLYLVTRVRLGKKD</sequence>
<organism evidence="3 4">
    <name type="scientific">Rapidithrix thailandica</name>
    <dbReference type="NCBI Taxonomy" id="413964"/>
    <lineage>
        <taxon>Bacteria</taxon>
        <taxon>Pseudomonadati</taxon>
        <taxon>Bacteroidota</taxon>
        <taxon>Cytophagia</taxon>
        <taxon>Cytophagales</taxon>
        <taxon>Flammeovirgaceae</taxon>
        <taxon>Rapidithrix</taxon>
    </lineage>
</organism>
<keyword evidence="4" id="KW-1185">Reference proteome</keyword>
<evidence type="ECO:0000313" key="4">
    <source>
        <dbReference type="Proteomes" id="UP001403385"/>
    </source>
</evidence>
<dbReference type="InterPro" id="IPR025665">
    <property type="entry name" value="Beta-barrel_OMP_2"/>
</dbReference>
<proteinExistence type="predicted"/>
<gene>
    <name evidence="3" type="ORF">AAG747_01150</name>
</gene>
<name>A0AAW9S289_9BACT</name>
<reference evidence="3 4" key="1">
    <citation type="submission" date="2024-04" db="EMBL/GenBank/DDBJ databases">
        <title>Novel genus in family Flammeovirgaceae.</title>
        <authorList>
            <person name="Nguyen T.H."/>
            <person name="Vuong T.Q."/>
            <person name="Le H."/>
            <person name="Kim S.-G."/>
        </authorList>
    </citation>
    <scope>NUCLEOTIDE SEQUENCE [LARGE SCALE GENOMIC DNA]</scope>
    <source>
        <strain evidence="3 4">JCM 23209</strain>
    </source>
</reference>
<feature type="signal peptide" evidence="1">
    <location>
        <begin position="1"/>
        <end position="20"/>
    </location>
</feature>
<dbReference type="Pfam" id="PF13568">
    <property type="entry name" value="OMP_b-brl_2"/>
    <property type="match status" value="1"/>
</dbReference>
<dbReference type="AlphaFoldDB" id="A0AAW9S289"/>
<protein>
    <submittedName>
        <fullName evidence="3">Porin family protein</fullName>
    </submittedName>
</protein>
<feature type="chain" id="PRO_5043757257" evidence="1">
    <location>
        <begin position="21"/>
        <end position="432"/>
    </location>
</feature>
<comment type="caution">
    <text evidence="3">The sequence shown here is derived from an EMBL/GenBank/DDBJ whole genome shotgun (WGS) entry which is preliminary data.</text>
</comment>
<evidence type="ECO:0000313" key="3">
    <source>
        <dbReference type="EMBL" id="MEN7546493.1"/>
    </source>
</evidence>
<evidence type="ECO:0000256" key="1">
    <source>
        <dbReference type="SAM" id="SignalP"/>
    </source>
</evidence>
<feature type="domain" description="Outer membrane protein beta-barrel" evidence="2">
    <location>
        <begin position="228"/>
        <end position="402"/>
    </location>
</feature>
<accession>A0AAW9S289</accession>
<dbReference type="Proteomes" id="UP001403385">
    <property type="component" value="Unassembled WGS sequence"/>
</dbReference>
<keyword evidence="1" id="KW-0732">Signal</keyword>
<evidence type="ECO:0000259" key="2">
    <source>
        <dbReference type="Pfam" id="PF13568"/>
    </source>
</evidence>
<dbReference type="RefSeq" id="WP_346819280.1">
    <property type="nucleotide sequence ID" value="NZ_JBDKWZ010000001.1"/>
</dbReference>
<dbReference type="EMBL" id="JBDKWZ010000001">
    <property type="protein sequence ID" value="MEN7546493.1"/>
    <property type="molecule type" value="Genomic_DNA"/>
</dbReference>